<dbReference type="EMBL" id="JANSLM010000002">
    <property type="protein sequence ID" value="MDT8836904.1"/>
    <property type="molecule type" value="Genomic_DNA"/>
</dbReference>
<dbReference type="RefSeq" id="WP_244207480.1">
    <property type="nucleotide sequence ID" value="NZ_PVZM01000007.1"/>
</dbReference>
<name>A0AAP5Q567_9BURK</name>
<dbReference type="InterPro" id="IPR042208">
    <property type="entry name" value="D-ser_dehydrat-like_sf"/>
</dbReference>
<dbReference type="Proteomes" id="UP001246473">
    <property type="component" value="Unassembled WGS sequence"/>
</dbReference>
<organism evidence="2 3">
    <name type="scientific">Paraburkholderia fungorum</name>
    <dbReference type="NCBI Taxonomy" id="134537"/>
    <lineage>
        <taxon>Bacteria</taxon>
        <taxon>Pseudomonadati</taxon>
        <taxon>Pseudomonadota</taxon>
        <taxon>Betaproteobacteria</taxon>
        <taxon>Burkholderiales</taxon>
        <taxon>Burkholderiaceae</taxon>
        <taxon>Paraburkholderia</taxon>
    </lineage>
</organism>
<gene>
    <name evidence="2" type="ORF">ParKJ_05730</name>
</gene>
<reference evidence="2" key="1">
    <citation type="submission" date="2022-08" db="EMBL/GenBank/DDBJ databases">
        <authorList>
            <person name="Kim S.-J."/>
        </authorList>
    </citation>
    <scope>NUCLEOTIDE SEQUENCE</scope>
    <source>
        <strain evidence="2">KJ</strain>
    </source>
</reference>
<dbReference type="AlphaFoldDB" id="A0AAP5Q567"/>
<accession>A0AAP5Q567</accession>
<evidence type="ECO:0000313" key="2">
    <source>
        <dbReference type="EMBL" id="MDT8836904.1"/>
    </source>
</evidence>
<dbReference type="Pfam" id="PF14031">
    <property type="entry name" value="D-ser_dehydrat"/>
    <property type="match status" value="1"/>
</dbReference>
<feature type="domain" description="D-serine dehydratase-like" evidence="1">
    <location>
        <begin position="7"/>
        <end position="35"/>
    </location>
</feature>
<comment type="caution">
    <text evidence="2">The sequence shown here is derived from an EMBL/GenBank/DDBJ whole genome shotgun (WGS) entry which is preliminary data.</text>
</comment>
<evidence type="ECO:0000313" key="3">
    <source>
        <dbReference type="Proteomes" id="UP001246473"/>
    </source>
</evidence>
<sequence>MHATARARDRAVGDRVMLLPRHACTTAYLCPSAVVLNTEGS</sequence>
<proteinExistence type="predicted"/>
<protein>
    <recommendedName>
        <fullName evidence="1">D-serine dehydratase-like domain-containing protein</fullName>
    </recommendedName>
</protein>
<dbReference type="Gene3D" id="2.40.37.20">
    <property type="entry name" value="D-serine dehydratase-like domain"/>
    <property type="match status" value="1"/>
</dbReference>
<dbReference type="InterPro" id="IPR026956">
    <property type="entry name" value="D-ser_dehydrat-like_dom"/>
</dbReference>
<evidence type="ECO:0000259" key="1">
    <source>
        <dbReference type="Pfam" id="PF14031"/>
    </source>
</evidence>